<dbReference type="InterPro" id="IPR039437">
    <property type="entry name" value="FrzH/put_lumazine-bd"/>
</dbReference>
<evidence type="ECO:0000313" key="2">
    <source>
        <dbReference type="EMBL" id="SHM39140.1"/>
    </source>
</evidence>
<dbReference type="Gene3D" id="3.10.450.50">
    <property type="match status" value="1"/>
</dbReference>
<dbReference type="Pfam" id="PF12893">
    <property type="entry name" value="Lumazine_bd_2"/>
    <property type="match status" value="1"/>
</dbReference>
<dbReference type="AlphaFoldDB" id="A0A1M7IEL7"/>
<evidence type="ECO:0000313" key="3">
    <source>
        <dbReference type="Proteomes" id="UP000184092"/>
    </source>
</evidence>
<organism evidence="2 3">
    <name type="scientific">Flavobacterium xinjiangense</name>
    <dbReference type="NCBI Taxonomy" id="178356"/>
    <lineage>
        <taxon>Bacteria</taxon>
        <taxon>Pseudomonadati</taxon>
        <taxon>Bacteroidota</taxon>
        <taxon>Flavobacteriia</taxon>
        <taxon>Flavobacteriales</taxon>
        <taxon>Flavobacteriaceae</taxon>
        <taxon>Flavobacterium</taxon>
    </lineage>
</organism>
<name>A0A1M7IEL7_9FLAO</name>
<dbReference type="Proteomes" id="UP000184092">
    <property type="component" value="Unassembled WGS sequence"/>
</dbReference>
<dbReference type="STRING" id="178356.SAMN05216269_10493"/>
<dbReference type="EMBL" id="FRCL01000004">
    <property type="protein sequence ID" value="SHM39140.1"/>
    <property type="molecule type" value="Genomic_DNA"/>
</dbReference>
<evidence type="ECO:0000256" key="1">
    <source>
        <dbReference type="SAM" id="Coils"/>
    </source>
</evidence>
<dbReference type="SUPFAM" id="SSF54427">
    <property type="entry name" value="NTF2-like"/>
    <property type="match status" value="1"/>
</dbReference>
<keyword evidence="1" id="KW-0175">Coiled coil</keyword>
<accession>A0A1M7IEL7</accession>
<protein>
    <submittedName>
        <fullName evidence="2">Putative lumazine-binding</fullName>
    </submittedName>
</protein>
<proteinExistence type="predicted"/>
<sequence>MYTNLTIIIEFKILLHIAFDQKNKLLKQRSDKLLGQIKHTLRSEIEQLTNKKMKTKEKIEQAITSFVKGGDNSDIVALDKVLHKDFRVANNGFMETLGITIIDKQKYLSNIKEGIFGGLPRKMTIESIDESEIIAIVKLRLESSENYFVSYNSLVLDTDQEWKIIDNLAVVEAKK</sequence>
<dbReference type="InterPro" id="IPR032710">
    <property type="entry name" value="NTF2-like_dom_sf"/>
</dbReference>
<gene>
    <name evidence="2" type="ORF">SAMN05216269_10493</name>
</gene>
<keyword evidence="3" id="KW-1185">Reference proteome</keyword>
<feature type="coiled-coil region" evidence="1">
    <location>
        <begin position="38"/>
        <end position="65"/>
    </location>
</feature>
<reference evidence="3" key="1">
    <citation type="submission" date="2016-11" db="EMBL/GenBank/DDBJ databases">
        <authorList>
            <person name="Varghese N."/>
            <person name="Submissions S."/>
        </authorList>
    </citation>
    <scope>NUCLEOTIDE SEQUENCE [LARGE SCALE GENOMIC DNA]</scope>
    <source>
        <strain evidence="3">CGMCC 1.2749</strain>
    </source>
</reference>